<dbReference type="RefSeq" id="WP_413779416.1">
    <property type="nucleotide sequence ID" value="NZ_JAUOZS010000001.1"/>
</dbReference>
<dbReference type="NCBIfam" id="TIGR00369">
    <property type="entry name" value="unchar_dom_1"/>
    <property type="match status" value="1"/>
</dbReference>
<dbReference type="InterPro" id="IPR052723">
    <property type="entry name" value="Acyl-CoA_thioesterase_PaaI"/>
</dbReference>
<gene>
    <name evidence="3" type="ORF">Q4T40_06505</name>
</gene>
<feature type="domain" description="Thioesterase" evidence="2">
    <location>
        <begin position="52"/>
        <end position="126"/>
    </location>
</feature>
<dbReference type="InterPro" id="IPR006683">
    <property type="entry name" value="Thioestr_dom"/>
</dbReference>
<dbReference type="EMBL" id="JAUOZS010000001">
    <property type="protein sequence ID" value="MDT8900884.1"/>
    <property type="molecule type" value="Genomic_DNA"/>
</dbReference>
<dbReference type="Gene3D" id="3.10.129.10">
    <property type="entry name" value="Hotdog Thioesterase"/>
    <property type="match status" value="1"/>
</dbReference>
<dbReference type="InterPro" id="IPR003736">
    <property type="entry name" value="PAAI_dom"/>
</dbReference>
<proteinExistence type="predicted"/>
<dbReference type="InterPro" id="IPR029069">
    <property type="entry name" value="HotDog_dom_sf"/>
</dbReference>
<evidence type="ECO:0000259" key="2">
    <source>
        <dbReference type="Pfam" id="PF03061"/>
    </source>
</evidence>
<accession>A0ABU3NVN8</accession>
<dbReference type="GO" id="GO:0016787">
    <property type="term" value="F:hydrolase activity"/>
    <property type="evidence" value="ECO:0007669"/>
    <property type="project" value="UniProtKB-KW"/>
</dbReference>
<dbReference type="CDD" id="cd03443">
    <property type="entry name" value="PaaI_thioesterase"/>
    <property type="match status" value="1"/>
</dbReference>
<keyword evidence="4" id="KW-1185">Reference proteome</keyword>
<reference evidence="3 4" key="1">
    <citation type="submission" date="2023-07" db="EMBL/GenBank/DDBJ databases">
        <title>The novel representative of Negativicutes class, Anaeroselena agilis gen. nov. sp. nov.</title>
        <authorList>
            <person name="Prokofeva M.I."/>
            <person name="Elcheninov A.G."/>
            <person name="Klyukina A."/>
            <person name="Kublanov I.V."/>
            <person name="Frolov E.N."/>
            <person name="Podosokorskaya O.A."/>
        </authorList>
    </citation>
    <scope>NUCLEOTIDE SEQUENCE [LARGE SCALE GENOMIC DNA]</scope>
    <source>
        <strain evidence="3 4">4137-cl</strain>
    </source>
</reference>
<dbReference type="Proteomes" id="UP001254848">
    <property type="component" value="Unassembled WGS sequence"/>
</dbReference>
<dbReference type="SUPFAM" id="SSF54637">
    <property type="entry name" value="Thioesterase/thiol ester dehydrase-isomerase"/>
    <property type="match status" value="1"/>
</dbReference>
<protein>
    <submittedName>
        <fullName evidence="3">PaaI family thioesterase</fullName>
        <ecNumber evidence="3">3.1.2.-</ecNumber>
    </submittedName>
</protein>
<sequence>MTDRIDVLKEKLQNLYKRNPFVGLLKMKVEDVKEGEATLSMPIVQAIHGNLFGMAHGGATASLADTAMGLVCISLGKKVVTLDLNINYIYGATDGETVTAVAKVVHNGRQTVVVEAEHRDTAGRLLAKARGTFFVVGSIELG</sequence>
<dbReference type="PANTHER" id="PTHR42856:SF1">
    <property type="entry name" value="ACYL-COENZYME A THIOESTERASE PAAI"/>
    <property type="match status" value="1"/>
</dbReference>
<dbReference type="EC" id="3.1.2.-" evidence="3"/>
<comment type="caution">
    <text evidence="3">The sequence shown here is derived from an EMBL/GenBank/DDBJ whole genome shotgun (WGS) entry which is preliminary data.</text>
</comment>
<evidence type="ECO:0000313" key="3">
    <source>
        <dbReference type="EMBL" id="MDT8900884.1"/>
    </source>
</evidence>
<organism evidence="3 4">
    <name type="scientific">Anaeroselena agilis</name>
    <dbReference type="NCBI Taxonomy" id="3063788"/>
    <lineage>
        <taxon>Bacteria</taxon>
        <taxon>Bacillati</taxon>
        <taxon>Bacillota</taxon>
        <taxon>Negativicutes</taxon>
        <taxon>Acetonemataceae</taxon>
        <taxon>Anaeroselena</taxon>
    </lineage>
</organism>
<dbReference type="Pfam" id="PF03061">
    <property type="entry name" value="4HBT"/>
    <property type="match status" value="1"/>
</dbReference>
<evidence type="ECO:0000313" key="4">
    <source>
        <dbReference type="Proteomes" id="UP001254848"/>
    </source>
</evidence>
<name>A0ABU3NVN8_9FIRM</name>
<keyword evidence="1 3" id="KW-0378">Hydrolase</keyword>
<dbReference type="PANTHER" id="PTHR42856">
    <property type="entry name" value="ACYL-COENZYME A THIOESTERASE PAAI"/>
    <property type="match status" value="1"/>
</dbReference>
<evidence type="ECO:0000256" key="1">
    <source>
        <dbReference type="ARBA" id="ARBA00022801"/>
    </source>
</evidence>